<sequence>MCSSANKVLSVNCNNIIWVIHFIYIQTSLLECTVTFLTVGRGAPPLPPWPPPLPPWPPSFPPLPRFPPLPTLLCVAFASSKQ</sequence>
<dbReference type="InParanoid" id="A0A1X7VC61"/>
<accession>A0A1X7VC61</accession>
<protein>
    <submittedName>
        <fullName evidence="1">Uncharacterized protein</fullName>
    </submittedName>
</protein>
<dbReference type="AlphaFoldDB" id="A0A1X7VC61"/>
<dbReference type="EnsemblMetazoa" id="Aqu2.1.37334_001">
    <property type="protein sequence ID" value="Aqu2.1.37334_001"/>
    <property type="gene ID" value="Aqu2.1.37334"/>
</dbReference>
<name>A0A1X7VC61_AMPQE</name>
<reference evidence="1" key="1">
    <citation type="submission" date="2017-05" db="UniProtKB">
        <authorList>
            <consortium name="EnsemblMetazoa"/>
        </authorList>
    </citation>
    <scope>IDENTIFICATION</scope>
</reference>
<organism evidence="1">
    <name type="scientific">Amphimedon queenslandica</name>
    <name type="common">Sponge</name>
    <dbReference type="NCBI Taxonomy" id="400682"/>
    <lineage>
        <taxon>Eukaryota</taxon>
        <taxon>Metazoa</taxon>
        <taxon>Porifera</taxon>
        <taxon>Demospongiae</taxon>
        <taxon>Heteroscleromorpha</taxon>
        <taxon>Haplosclerida</taxon>
        <taxon>Niphatidae</taxon>
        <taxon>Amphimedon</taxon>
    </lineage>
</organism>
<evidence type="ECO:0000313" key="1">
    <source>
        <dbReference type="EnsemblMetazoa" id="Aqu2.1.37334_001"/>
    </source>
</evidence>
<proteinExistence type="predicted"/>